<organism evidence="1 2">
    <name type="scientific">Haloferula sargassicola</name>
    <dbReference type="NCBI Taxonomy" id="490096"/>
    <lineage>
        <taxon>Bacteria</taxon>
        <taxon>Pseudomonadati</taxon>
        <taxon>Verrucomicrobiota</taxon>
        <taxon>Verrucomicrobiia</taxon>
        <taxon>Verrucomicrobiales</taxon>
        <taxon>Verrucomicrobiaceae</taxon>
        <taxon>Haloferula</taxon>
    </lineage>
</organism>
<gene>
    <name evidence="1" type="ORF">Hsar01_00683</name>
</gene>
<comment type="caution">
    <text evidence="1">The sequence shown here is derived from an EMBL/GenBank/DDBJ whole genome shotgun (WGS) entry which is preliminary data.</text>
</comment>
<sequence length="51" mass="5468">MLTGVRLRIMGAAFVEEVGIGSDLLAYLSCDLAALSSPTALRNFQRPEEKG</sequence>
<keyword evidence="2" id="KW-1185">Reference proteome</keyword>
<accession>A0ABP9UQ77</accession>
<name>A0ABP9UQ77_9BACT</name>
<evidence type="ECO:0000313" key="2">
    <source>
        <dbReference type="Proteomes" id="UP001476282"/>
    </source>
</evidence>
<dbReference type="EMBL" id="BAABRI010000003">
    <property type="protein sequence ID" value="GAA5481474.1"/>
    <property type="molecule type" value="Genomic_DNA"/>
</dbReference>
<reference evidence="1 2" key="1">
    <citation type="submission" date="2024-02" db="EMBL/GenBank/DDBJ databases">
        <title>Haloferula sargassicola NBRC 104335.</title>
        <authorList>
            <person name="Ichikawa N."/>
            <person name="Katano-Makiyama Y."/>
            <person name="Hidaka K."/>
        </authorList>
    </citation>
    <scope>NUCLEOTIDE SEQUENCE [LARGE SCALE GENOMIC DNA]</scope>
    <source>
        <strain evidence="1 2">NBRC 104335</strain>
    </source>
</reference>
<proteinExistence type="predicted"/>
<evidence type="ECO:0000313" key="1">
    <source>
        <dbReference type="EMBL" id="GAA5481474.1"/>
    </source>
</evidence>
<protein>
    <submittedName>
        <fullName evidence="1">Uncharacterized protein</fullName>
    </submittedName>
</protein>
<dbReference type="Proteomes" id="UP001476282">
    <property type="component" value="Unassembled WGS sequence"/>
</dbReference>